<dbReference type="VEuPathDB" id="VectorBase:ASIC002798"/>
<dbReference type="AlphaFoldDB" id="A0A084VD16"/>
<name>A0A084VD16_ANOSI</name>
<dbReference type="EMBL" id="ATLV01011129">
    <property type="status" value="NOT_ANNOTATED_CDS"/>
    <property type="molecule type" value="Genomic_DNA"/>
</dbReference>
<evidence type="ECO:0000313" key="3">
    <source>
        <dbReference type="Proteomes" id="UP000030765"/>
    </source>
</evidence>
<evidence type="ECO:0000313" key="1">
    <source>
        <dbReference type="EMBL" id="KFB35860.1"/>
    </source>
</evidence>
<gene>
    <name evidence="1" type="ORF">ZHAS_00002798</name>
</gene>
<accession>A0A084VD16</accession>
<protein>
    <submittedName>
        <fullName evidence="1 2">Uncharacterized protein</fullName>
    </submittedName>
</protein>
<reference evidence="2" key="2">
    <citation type="submission" date="2020-05" db="UniProtKB">
        <authorList>
            <consortium name="EnsemblMetazoa"/>
        </authorList>
    </citation>
    <scope>IDENTIFICATION</scope>
</reference>
<reference evidence="1 3" key="1">
    <citation type="journal article" date="2014" name="BMC Genomics">
        <title>Genome sequence of Anopheles sinensis provides insight into genetics basis of mosquito competence for malaria parasites.</title>
        <authorList>
            <person name="Zhou D."/>
            <person name="Zhang D."/>
            <person name="Ding G."/>
            <person name="Shi L."/>
            <person name="Hou Q."/>
            <person name="Ye Y."/>
            <person name="Xu Y."/>
            <person name="Zhou H."/>
            <person name="Xiong C."/>
            <person name="Li S."/>
            <person name="Yu J."/>
            <person name="Hong S."/>
            <person name="Yu X."/>
            <person name="Zou P."/>
            <person name="Chen C."/>
            <person name="Chang X."/>
            <person name="Wang W."/>
            <person name="Lv Y."/>
            <person name="Sun Y."/>
            <person name="Ma L."/>
            <person name="Shen B."/>
            <person name="Zhu C."/>
        </authorList>
    </citation>
    <scope>NUCLEOTIDE SEQUENCE [LARGE SCALE GENOMIC DNA]</scope>
</reference>
<organism evidence="1">
    <name type="scientific">Anopheles sinensis</name>
    <name type="common">Mosquito</name>
    <dbReference type="NCBI Taxonomy" id="74873"/>
    <lineage>
        <taxon>Eukaryota</taxon>
        <taxon>Metazoa</taxon>
        <taxon>Ecdysozoa</taxon>
        <taxon>Arthropoda</taxon>
        <taxon>Hexapoda</taxon>
        <taxon>Insecta</taxon>
        <taxon>Pterygota</taxon>
        <taxon>Neoptera</taxon>
        <taxon>Endopterygota</taxon>
        <taxon>Diptera</taxon>
        <taxon>Nematocera</taxon>
        <taxon>Culicoidea</taxon>
        <taxon>Culicidae</taxon>
        <taxon>Anophelinae</taxon>
        <taxon>Anopheles</taxon>
    </lineage>
</organism>
<dbReference type="EnsemblMetazoa" id="ASIC002798-RA">
    <property type="protein sequence ID" value="ASIC002798-PA"/>
    <property type="gene ID" value="ASIC002798"/>
</dbReference>
<proteinExistence type="predicted"/>
<keyword evidence="3" id="KW-1185">Reference proteome</keyword>
<evidence type="ECO:0000313" key="2">
    <source>
        <dbReference type="EnsemblMetazoa" id="ASIC002798-PA"/>
    </source>
</evidence>
<sequence length="74" mass="7730">MDAAFQICLDADRGGGRVHERAGVGVRAQTAVAVAFNIIFSPNAAPSSAEHSMVVASCGAKWRRKARPACNATM</sequence>
<dbReference type="Proteomes" id="UP000030765">
    <property type="component" value="Unassembled WGS sequence"/>
</dbReference>
<dbReference type="EMBL" id="KE524642">
    <property type="protein sequence ID" value="KFB35860.1"/>
    <property type="molecule type" value="Genomic_DNA"/>
</dbReference>